<evidence type="ECO:0000256" key="5">
    <source>
        <dbReference type="ARBA" id="ARBA00023172"/>
    </source>
</evidence>
<dbReference type="GO" id="GO:0003677">
    <property type="term" value="F:DNA binding"/>
    <property type="evidence" value="ECO:0007669"/>
    <property type="project" value="UniProtKB-UniRule"/>
</dbReference>
<comment type="caution">
    <text evidence="9">The sequence shown here is derived from an EMBL/GenBank/DDBJ whole genome shotgun (WGS) entry which is preliminary data.</text>
</comment>
<evidence type="ECO:0000256" key="6">
    <source>
        <dbReference type="PROSITE-ProRule" id="PRU01248"/>
    </source>
</evidence>
<evidence type="ECO:0000256" key="4">
    <source>
        <dbReference type="ARBA" id="ARBA00023125"/>
    </source>
</evidence>
<keyword evidence="4 6" id="KW-0238">DNA-binding</keyword>
<dbReference type="PANTHER" id="PTHR30629:SF2">
    <property type="entry name" value="PROPHAGE INTEGRASE INTS-RELATED"/>
    <property type="match status" value="1"/>
</dbReference>
<evidence type="ECO:0000256" key="3">
    <source>
        <dbReference type="ARBA" id="ARBA00022908"/>
    </source>
</evidence>
<dbReference type="Gene3D" id="1.10.443.10">
    <property type="entry name" value="Intergrase catalytic core"/>
    <property type="match status" value="1"/>
</dbReference>
<dbReference type="EMBL" id="NIHM01000002">
    <property type="protein sequence ID" value="PLT57912.1"/>
    <property type="molecule type" value="Genomic_DNA"/>
</dbReference>
<evidence type="ECO:0000259" key="7">
    <source>
        <dbReference type="PROSITE" id="PS51898"/>
    </source>
</evidence>
<comment type="function">
    <text evidence="1">Site-specific tyrosine recombinase, which acts by catalyzing the cutting and rejoining of the recombining DNA molecules.</text>
</comment>
<dbReference type="Proteomes" id="UP000234849">
    <property type="component" value="Unassembled WGS sequence"/>
</dbReference>
<keyword evidence="3" id="KW-0229">DNA integration</keyword>
<evidence type="ECO:0008006" key="11">
    <source>
        <dbReference type="Google" id="ProtNLM"/>
    </source>
</evidence>
<dbReference type="PANTHER" id="PTHR30629">
    <property type="entry name" value="PROPHAGE INTEGRASE"/>
    <property type="match status" value="1"/>
</dbReference>
<dbReference type="GO" id="GO:0015074">
    <property type="term" value="P:DNA integration"/>
    <property type="evidence" value="ECO:0007669"/>
    <property type="project" value="UniProtKB-KW"/>
</dbReference>
<evidence type="ECO:0000313" key="9">
    <source>
        <dbReference type="EMBL" id="PLT57912.1"/>
    </source>
</evidence>
<feature type="domain" description="Tyr recombinase" evidence="7">
    <location>
        <begin position="170"/>
        <end position="392"/>
    </location>
</feature>
<dbReference type="Pfam" id="PF00589">
    <property type="entry name" value="Phage_integrase"/>
    <property type="match status" value="1"/>
</dbReference>
<dbReference type="PROSITE" id="PS51900">
    <property type="entry name" value="CB"/>
    <property type="match status" value="1"/>
</dbReference>
<dbReference type="RefSeq" id="WP_101879145.1">
    <property type="nucleotide sequence ID" value="NZ_NIHM01000002.1"/>
</dbReference>
<dbReference type="InterPro" id="IPR010998">
    <property type="entry name" value="Integrase_recombinase_N"/>
</dbReference>
<evidence type="ECO:0000313" key="10">
    <source>
        <dbReference type="Proteomes" id="UP000234849"/>
    </source>
</evidence>
<protein>
    <recommendedName>
        <fullName evidence="11">Site-specific integrase</fullName>
    </recommendedName>
</protein>
<dbReference type="InterPro" id="IPR013762">
    <property type="entry name" value="Integrase-like_cat_sf"/>
</dbReference>
<sequence length="400" mass="46929">MGKDLNGRELGKGISQRADGNYMARYVDRYKKRHTFYGRDLKALRRKLEKARYESEQGMFLSGGNITLSEWFEEFLKLYKEGKVKETTVYRIRQTFSPCKKNIVGVMKLQDIRAIHIQQLINELDEKGFTYGTIRLLKSLLNEMFKKAVGNGYILINPCDAVVMPRKVTYEARFLTEQEQEMFLEVAKEYSHYDIFCACLSFGARIGEVLGLKWSDVDFEKKTINIQRTLHYSKVKENESCHFFFTTPKTETSNREIPLLPETEAILKRVHKKQLRNRMLYATQWKNEEPFDDMVFTTQQGMPIRYGDVNRTIKTVILKANLQEEELAKFENREPFTLKPFTPHCFRHTFVTRCKINGVPYETIQLYVGHSDKETTAYYNHEKPEIDISTLNKVSFLSVV</sequence>
<proteinExistence type="inferred from homology"/>
<dbReference type="SUPFAM" id="SSF56349">
    <property type="entry name" value="DNA breaking-rejoining enzymes"/>
    <property type="match status" value="1"/>
</dbReference>
<dbReference type="InterPro" id="IPR004107">
    <property type="entry name" value="Integrase_SAM-like_N"/>
</dbReference>
<comment type="similarity">
    <text evidence="2">Belongs to the 'phage' integrase family.</text>
</comment>
<dbReference type="PROSITE" id="PS51898">
    <property type="entry name" value="TYR_RECOMBINASE"/>
    <property type="match status" value="1"/>
</dbReference>
<accession>A0A2N5NLZ6</accession>
<feature type="domain" description="Core-binding (CB)" evidence="8">
    <location>
        <begin position="66"/>
        <end position="149"/>
    </location>
</feature>
<dbReference type="Pfam" id="PF14659">
    <property type="entry name" value="Phage_int_SAM_3"/>
    <property type="match status" value="1"/>
</dbReference>
<dbReference type="Gene3D" id="1.10.150.130">
    <property type="match status" value="1"/>
</dbReference>
<dbReference type="InterPro" id="IPR011010">
    <property type="entry name" value="DNA_brk_join_enz"/>
</dbReference>
<name>A0A2N5NLZ6_MEDGN</name>
<dbReference type="InterPro" id="IPR044068">
    <property type="entry name" value="CB"/>
</dbReference>
<evidence type="ECO:0000256" key="1">
    <source>
        <dbReference type="ARBA" id="ARBA00003283"/>
    </source>
</evidence>
<organism evidence="9 10">
    <name type="scientific">Mediterraneibacter gnavus</name>
    <name type="common">Ruminococcus gnavus</name>
    <dbReference type="NCBI Taxonomy" id="33038"/>
    <lineage>
        <taxon>Bacteria</taxon>
        <taxon>Bacillati</taxon>
        <taxon>Bacillota</taxon>
        <taxon>Clostridia</taxon>
        <taxon>Lachnospirales</taxon>
        <taxon>Lachnospiraceae</taxon>
        <taxon>Mediterraneibacter</taxon>
    </lineage>
</organism>
<dbReference type="AlphaFoldDB" id="A0A2N5NLZ6"/>
<evidence type="ECO:0000259" key="8">
    <source>
        <dbReference type="PROSITE" id="PS51900"/>
    </source>
</evidence>
<dbReference type="InterPro" id="IPR002104">
    <property type="entry name" value="Integrase_catalytic"/>
</dbReference>
<dbReference type="InterPro" id="IPR050808">
    <property type="entry name" value="Phage_Integrase"/>
</dbReference>
<evidence type="ECO:0000256" key="2">
    <source>
        <dbReference type="ARBA" id="ARBA00008857"/>
    </source>
</evidence>
<dbReference type="Gene3D" id="3.30.160.60">
    <property type="entry name" value="Classic Zinc Finger"/>
    <property type="match status" value="1"/>
</dbReference>
<keyword evidence="5" id="KW-0233">DNA recombination</keyword>
<reference evidence="9 10" key="1">
    <citation type="journal article" date="2017" name="Genome Med.">
        <title>A novel Ruminococcus gnavus clade enriched in inflammatory bowel disease patients.</title>
        <authorList>
            <person name="Hall A.B."/>
            <person name="Yassour M."/>
            <person name="Sauk J."/>
            <person name="Garner A."/>
            <person name="Jiang X."/>
            <person name="Arthur T."/>
            <person name="Lagoudas G.K."/>
            <person name="Vatanen T."/>
            <person name="Fornelos N."/>
            <person name="Wilson R."/>
            <person name="Bertha M."/>
            <person name="Cohen M."/>
            <person name="Garber J."/>
            <person name="Khalili H."/>
            <person name="Gevers D."/>
            <person name="Ananthakrishnan A.N."/>
            <person name="Kugathasan S."/>
            <person name="Lander E.S."/>
            <person name="Blainey P."/>
            <person name="Vlamakis H."/>
            <person name="Xavier R.J."/>
            <person name="Huttenhower C."/>
        </authorList>
    </citation>
    <scope>NUCLEOTIDE SEQUENCE [LARGE SCALE GENOMIC DNA]</scope>
    <source>
        <strain evidence="9 10">RJX1118</strain>
    </source>
</reference>
<dbReference type="GO" id="GO:0006310">
    <property type="term" value="P:DNA recombination"/>
    <property type="evidence" value="ECO:0007669"/>
    <property type="project" value="UniProtKB-KW"/>
</dbReference>
<dbReference type="CDD" id="cd01189">
    <property type="entry name" value="INT_ICEBs1_C_like"/>
    <property type="match status" value="1"/>
</dbReference>
<gene>
    <name evidence="9" type="ORF">CDL18_02865</name>
</gene>